<dbReference type="GO" id="GO:0006633">
    <property type="term" value="P:fatty acid biosynthetic process"/>
    <property type="evidence" value="ECO:0007669"/>
    <property type="project" value="UniProtKB-KW"/>
</dbReference>
<evidence type="ECO:0000256" key="2">
    <source>
        <dbReference type="ARBA" id="ARBA00022516"/>
    </source>
</evidence>
<keyword evidence="5" id="KW-0560">Oxidoreductase</keyword>
<proteinExistence type="predicted"/>
<keyword evidence="7" id="KW-0275">Fatty acid biosynthesis</keyword>
<dbReference type="InterPro" id="IPR016039">
    <property type="entry name" value="Thiolase-like"/>
</dbReference>
<feature type="non-terminal residue" evidence="10">
    <location>
        <position position="1"/>
    </location>
</feature>
<evidence type="ECO:0000256" key="7">
    <source>
        <dbReference type="ARBA" id="ARBA00023160"/>
    </source>
</evidence>
<keyword evidence="1" id="KW-0596">Phosphopantetheine</keyword>
<dbReference type="PANTHER" id="PTHR43775:SF7">
    <property type="entry name" value="FATTY ACID SYNTHASE"/>
    <property type="match status" value="1"/>
</dbReference>
<accession>A0A443Q7B2</accession>
<dbReference type="EMBL" id="NCKU01017973">
    <property type="protein sequence ID" value="RWR98902.1"/>
    <property type="molecule type" value="Genomic_DNA"/>
</dbReference>
<dbReference type="STRING" id="1965070.A0A443Q7B2"/>
<keyword evidence="3" id="KW-0276">Fatty acid metabolism</keyword>
<keyword evidence="4" id="KW-0521">NADP</keyword>
<evidence type="ECO:0000256" key="8">
    <source>
        <dbReference type="ARBA" id="ARBA00023268"/>
    </source>
</evidence>
<comment type="caution">
    <text evidence="10">The sequence shown here is derived from an EMBL/GenBank/DDBJ whole genome shotgun (WGS) entry which is preliminary data.</text>
</comment>
<dbReference type="PANTHER" id="PTHR43775">
    <property type="entry name" value="FATTY ACID SYNTHASE"/>
    <property type="match status" value="1"/>
</dbReference>
<dbReference type="AlphaFoldDB" id="A0A443Q7B2"/>
<dbReference type="InterPro" id="IPR014030">
    <property type="entry name" value="Ketoacyl_synth_N"/>
</dbReference>
<organism evidence="10 11">
    <name type="scientific">Dinothrombium tinctorium</name>
    <dbReference type="NCBI Taxonomy" id="1965070"/>
    <lineage>
        <taxon>Eukaryota</taxon>
        <taxon>Metazoa</taxon>
        <taxon>Ecdysozoa</taxon>
        <taxon>Arthropoda</taxon>
        <taxon>Chelicerata</taxon>
        <taxon>Arachnida</taxon>
        <taxon>Acari</taxon>
        <taxon>Acariformes</taxon>
        <taxon>Trombidiformes</taxon>
        <taxon>Prostigmata</taxon>
        <taxon>Anystina</taxon>
        <taxon>Parasitengona</taxon>
        <taxon>Trombidioidea</taxon>
        <taxon>Trombidiidae</taxon>
        <taxon>Dinothrombium</taxon>
    </lineage>
</organism>
<keyword evidence="8" id="KW-0511">Multifunctional enzyme</keyword>
<evidence type="ECO:0000256" key="1">
    <source>
        <dbReference type="ARBA" id="ARBA00022450"/>
    </source>
</evidence>
<protein>
    <submittedName>
        <fullName evidence="10">Fatty acid synthase-like protein</fullName>
    </submittedName>
</protein>
<keyword evidence="11" id="KW-1185">Reference proteome</keyword>
<dbReference type="InterPro" id="IPR050091">
    <property type="entry name" value="PKS_NRPS_Biosynth_Enz"/>
</dbReference>
<feature type="non-terminal residue" evidence="10">
    <location>
        <position position="140"/>
    </location>
</feature>
<dbReference type="Proteomes" id="UP000285301">
    <property type="component" value="Unassembled WGS sequence"/>
</dbReference>
<dbReference type="GO" id="GO:0004312">
    <property type="term" value="F:fatty acid synthase activity"/>
    <property type="evidence" value="ECO:0007669"/>
    <property type="project" value="TreeGrafter"/>
</dbReference>
<gene>
    <name evidence="10" type="ORF">B4U79_19234</name>
</gene>
<evidence type="ECO:0000256" key="4">
    <source>
        <dbReference type="ARBA" id="ARBA00022857"/>
    </source>
</evidence>
<reference evidence="10 11" key="1">
    <citation type="journal article" date="2018" name="Gigascience">
        <title>Genomes of trombidid mites reveal novel predicted allergens and laterally-transferred genes associated with secondary metabolism.</title>
        <authorList>
            <person name="Dong X."/>
            <person name="Chaisiri K."/>
            <person name="Xia D."/>
            <person name="Armstrong S.D."/>
            <person name="Fang Y."/>
            <person name="Donnelly M.J."/>
            <person name="Kadowaki T."/>
            <person name="McGarry J.W."/>
            <person name="Darby A.C."/>
            <person name="Makepeace B.L."/>
        </authorList>
    </citation>
    <scope>NUCLEOTIDE SEQUENCE [LARGE SCALE GENOMIC DNA]</scope>
    <source>
        <strain evidence="10">UoL-WK</strain>
    </source>
</reference>
<sequence length="140" mass="16150">ENDIVISGIAGRFPLCENSEEFWRRLISGEDLSSTTNDERWPVGFFGFPARTRRVKNNEKFDVEFFNKSKVECDSMNPQYRILIEVVYEAIYDSGTIPDYLKGSKTAVLIASCFDDSIKSMTKNMFMDENECVWFREGPA</sequence>
<dbReference type="GO" id="GO:0016491">
    <property type="term" value="F:oxidoreductase activity"/>
    <property type="evidence" value="ECO:0007669"/>
    <property type="project" value="UniProtKB-KW"/>
</dbReference>
<keyword evidence="6" id="KW-0443">Lipid metabolism</keyword>
<evidence type="ECO:0000259" key="9">
    <source>
        <dbReference type="Pfam" id="PF00109"/>
    </source>
</evidence>
<name>A0A443Q7B2_9ACAR</name>
<dbReference type="Pfam" id="PF00109">
    <property type="entry name" value="ketoacyl-synt"/>
    <property type="match status" value="1"/>
</dbReference>
<dbReference type="SUPFAM" id="SSF53901">
    <property type="entry name" value="Thiolase-like"/>
    <property type="match status" value="1"/>
</dbReference>
<evidence type="ECO:0000256" key="6">
    <source>
        <dbReference type="ARBA" id="ARBA00023098"/>
    </source>
</evidence>
<evidence type="ECO:0000313" key="10">
    <source>
        <dbReference type="EMBL" id="RWR98902.1"/>
    </source>
</evidence>
<feature type="domain" description="Beta-ketoacyl synthase-like N-terminal" evidence="9">
    <location>
        <begin position="2"/>
        <end position="119"/>
    </location>
</feature>
<dbReference type="Gene3D" id="3.40.47.10">
    <property type="match status" value="1"/>
</dbReference>
<dbReference type="OrthoDB" id="329835at2759"/>
<evidence type="ECO:0000256" key="3">
    <source>
        <dbReference type="ARBA" id="ARBA00022832"/>
    </source>
</evidence>
<evidence type="ECO:0000313" key="11">
    <source>
        <dbReference type="Proteomes" id="UP000285301"/>
    </source>
</evidence>
<evidence type="ECO:0000256" key="5">
    <source>
        <dbReference type="ARBA" id="ARBA00023002"/>
    </source>
</evidence>
<keyword evidence="2" id="KW-0444">Lipid biosynthesis</keyword>